<evidence type="ECO:0000313" key="2">
    <source>
        <dbReference type="EMBL" id="GMS99344.1"/>
    </source>
</evidence>
<sequence>MSSGQHHETAVLSVHGHECSPRTADALSGSEREVLQVLMQRMAGDQRTGVGRLVEHHRVHRADVRADAVTDERLDDGNDLLIPAVFAENRVVLQIHNLGDAVHVPLVLLVLQHRHVPHHVYQREIGAGRLADNLHSGNVCVCILLGEAVLHDDVAVFVVESELLGSERSAFFPSS</sequence>
<keyword evidence="3" id="KW-1185">Reference proteome</keyword>
<dbReference type="AlphaFoldDB" id="A0AAV5TXY7"/>
<feature type="compositionally biased region" description="Basic and acidic residues" evidence="1">
    <location>
        <begin position="1"/>
        <end position="20"/>
    </location>
</feature>
<accession>A0AAV5TXY7</accession>
<reference evidence="2" key="1">
    <citation type="submission" date="2023-10" db="EMBL/GenBank/DDBJ databases">
        <title>Genome assembly of Pristionchus species.</title>
        <authorList>
            <person name="Yoshida K."/>
            <person name="Sommer R.J."/>
        </authorList>
    </citation>
    <scope>NUCLEOTIDE SEQUENCE</scope>
    <source>
        <strain evidence="2">RS0144</strain>
    </source>
</reference>
<organism evidence="2 3">
    <name type="scientific">Pristionchus entomophagus</name>
    <dbReference type="NCBI Taxonomy" id="358040"/>
    <lineage>
        <taxon>Eukaryota</taxon>
        <taxon>Metazoa</taxon>
        <taxon>Ecdysozoa</taxon>
        <taxon>Nematoda</taxon>
        <taxon>Chromadorea</taxon>
        <taxon>Rhabditida</taxon>
        <taxon>Rhabditina</taxon>
        <taxon>Diplogasteromorpha</taxon>
        <taxon>Diplogasteroidea</taxon>
        <taxon>Neodiplogasteridae</taxon>
        <taxon>Pristionchus</taxon>
    </lineage>
</organism>
<dbReference type="EMBL" id="BTSX01000005">
    <property type="protein sequence ID" value="GMS99344.1"/>
    <property type="molecule type" value="Genomic_DNA"/>
</dbReference>
<evidence type="ECO:0000313" key="3">
    <source>
        <dbReference type="Proteomes" id="UP001432027"/>
    </source>
</evidence>
<protein>
    <submittedName>
        <fullName evidence="2">Uncharacterized protein</fullName>
    </submittedName>
</protein>
<dbReference type="Proteomes" id="UP001432027">
    <property type="component" value="Unassembled WGS sequence"/>
</dbReference>
<name>A0AAV5TXY7_9BILA</name>
<feature type="region of interest" description="Disordered" evidence="1">
    <location>
        <begin position="1"/>
        <end position="26"/>
    </location>
</feature>
<evidence type="ECO:0000256" key="1">
    <source>
        <dbReference type="SAM" id="MobiDB-lite"/>
    </source>
</evidence>
<proteinExistence type="predicted"/>
<gene>
    <name evidence="2" type="ORF">PENTCL1PPCAC_21519</name>
</gene>
<comment type="caution">
    <text evidence="2">The sequence shown here is derived from an EMBL/GenBank/DDBJ whole genome shotgun (WGS) entry which is preliminary data.</text>
</comment>